<dbReference type="PANTHER" id="PTHR21299">
    <property type="entry name" value="CYTIDYLATE KINASE/PANTOATE-BETA-ALANINE LIGASE"/>
    <property type="match status" value="1"/>
</dbReference>
<dbReference type="UniPathway" id="UPA00028">
    <property type="reaction ID" value="UER00005"/>
</dbReference>
<feature type="binding site" evidence="9">
    <location>
        <begin position="184"/>
        <end position="187"/>
    </location>
    <ligand>
        <name>ATP</name>
        <dbReference type="ChEBI" id="CHEBI:30616"/>
    </ligand>
</feature>
<dbReference type="EMBL" id="QOCW01000005">
    <property type="protein sequence ID" value="RBW70252.1"/>
    <property type="molecule type" value="Genomic_DNA"/>
</dbReference>
<name>A0A366XVS8_9BACI</name>
<evidence type="ECO:0000256" key="9">
    <source>
        <dbReference type="HAMAP-Rule" id="MF_00158"/>
    </source>
</evidence>
<comment type="caution">
    <text evidence="10">The sequence shown here is derived from an EMBL/GenBank/DDBJ whole genome shotgun (WGS) entry which is preliminary data.</text>
</comment>
<dbReference type="HAMAP" id="MF_00158">
    <property type="entry name" value="PanC"/>
    <property type="match status" value="1"/>
</dbReference>
<feature type="binding site" evidence="9">
    <location>
        <position position="176"/>
    </location>
    <ligand>
        <name>ATP</name>
        <dbReference type="ChEBI" id="CHEBI:30616"/>
    </ligand>
</feature>
<proteinExistence type="inferred from homology"/>
<dbReference type="AlphaFoldDB" id="A0A366XVS8"/>
<feature type="active site" description="Proton donor" evidence="9">
    <location>
        <position position="37"/>
    </location>
</feature>
<keyword evidence="6 9" id="KW-0547">Nucleotide-binding</keyword>
<dbReference type="InterPro" id="IPR042176">
    <property type="entry name" value="Pantoate_ligase_C"/>
</dbReference>
<accession>A0A366XVS8</accession>
<evidence type="ECO:0000256" key="4">
    <source>
        <dbReference type="ARBA" id="ARBA00022598"/>
    </source>
</evidence>
<dbReference type="NCBIfam" id="TIGR00018">
    <property type="entry name" value="panC"/>
    <property type="match status" value="1"/>
</dbReference>
<comment type="pathway">
    <text evidence="1 9">Cofactor biosynthesis; (R)-pantothenate biosynthesis; (R)-pantothenate from (R)-pantoate and beta-alanine: step 1/1.</text>
</comment>
<feature type="binding site" evidence="9">
    <location>
        <position position="61"/>
    </location>
    <ligand>
        <name>(R)-pantoate</name>
        <dbReference type="ChEBI" id="CHEBI:15980"/>
    </ligand>
</feature>
<comment type="miscellaneous">
    <text evidence="9">The reaction proceeds by a bi uni uni bi ping pong mechanism.</text>
</comment>
<dbReference type="Gene3D" id="3.30.1300.10">
    <property type="entry name" value="Pantoate-beta-alanine ligase, C-terminal domain"/>
    <property type="match status" value="1"/>
</dbReference>
<dbReference type="PANTHER" id="PTHR21299:SF1">
    <property type="entry name" value="PANTOATE--BETA-ALANINE LIGASE"/>
    <property type="match status" value="1"/>
</dbReference>
<keyword evidence="5 9" id="KW-0566">Pantothenate biosynthesis</keyword>
<comment type="function">
    <text evidence="9">Catalyzes the condensation of pantoate with beta-alanine in an ATP-dependent reaction via a pantoyl-adenylate intermediate.</text>
</comment>
<evidence type="ECO:0000256" key="6">
    <source>
        <dbReference type="ARBA" id="ARBA00022741"/>
    </source>
</evidence>
<feature type="binding site" evidence="9">
    <location>
        <begin position="147"/>
        <end position="150"/>
    </location>
    <ligand>
        <name>ATP</name>
        <dbReference type="ChEBI" id="CHEBI:30616"/>
    </ligand>
</feature>
<dbReference type="FunFam" id="3.30.1300.10:FF:000001">
    <property type="entry name" value="Pantothenate synthetase"/>
    <property type="match status" value="1"/>
</dbReference>
<dbReference type="GO" id="GO:0004592">
    <property type="term" value="F:pantoate-beta-alanine ligase activity"/>
    <property type="evidence" value="ECO:0007669"/>
    <property type="project" value="UniProtKB-UniRule"/>
</dbReference>
<dbReference type="GO" id="GO:0005524">
    <property type="term" value="F:ATP binding"/>
    <property type="evidence" value="ECO:0007669"/>
    <property type="project" value="UniProtKB-KW"/>
</dbReference>
<feature type="binding site" evidence="9">
    <location>
        <position position="153"/>
    </location>
    <ligand>
        <name>(R)-pantoate</name>
        <dbReference type="ChEBI" id="CHEBI:15980"/>
    </ligand>
</feature>
<dbReference type="FunFam" id="3.40.50.620:FF:000013">
    <property type="entry name" value="Pantothenate synthetase"/>
    <property type="match status" value="1"/>
</dbReference>
<evidence type="ECO:0000313" key="11">
    <source>
        <dbReference type="Proteomes" id="UP000253314"/>
    </source>
</evidence>
<keyword evidence="4 9" id="KW-0436">Ligase</keyword>
<reference evidence="10 11" key="1">
    <citation type="submission" date="2018-07" db="EMBL/GenBank/DDBJ databases">
        <title>Lottiidibacillus patelloidae gen. nov., sp. nov., isolated from the intestinal tract of a marine limpet and the reclassification of B. taeanensis BH030017T, B. algicola KMM 3737T and B. hwajinpoensis SW-72T as genus Lottiidibacillus.</title>
        <authorList>
            <person name="Liu R."/>
            <person name="Huang Z."/>
        </authorList>
    </citation>
    <scope>NUCLEOTIDE SEQUENCE [LARGE SCALE GENOMIC DNA]</scope>
    <source>
        <strain evidence="10 11">BH030017</strain>
    </source>
</reference>
<evidence type="ECO:0000256" key="1">
    <source>
        <dbReference type="ARBA" id="ARBA00004990"/>
    </source>
</evidence>
<dbReference type="InterPro" id="IPR014729">
    <property type="entry name" value="Rossmann-like_a/b/a_fold"/>
</dbReference>
<dbReference type="NCBIfam" id="TIGR00125">
    <property type="entry name" value="cyt_tran_rel"/>
    <property type="match status" value="1"/>
</dbReference>
<dbReference type="InterPro" id="IPR004821">
    <property type="entry name" value="Cyt_trans-like"/>
</dbReference>
<comment type="subcellular location">
    <subcellularLocation>
        <location evidence="9">Cytoplasm</location>
    </subcellularLocation>
</comment>
<dbReference type="Proteomes" id="UP000253314">
    <property type="component" value="Unassembled WGS sequence"/>
</dbReference>
<gene>
    <name evidence="9" type="primary">panC</name>
    <name evidence="10" type="ORF">DS031_06680</name>
</gene>
<dbReference type="EC" id="6.3.2.1" evidence="9"/>
<comment type="catalytic activity">
    <reaction evidence="8 9">
        <text>(R)-pantoate + beta-alanine + ATP = (R)-pantothenate + AMP + diphosphate + H(+)</text>
        <dbReference type="Rhea" id="RHEA:10912"/>
        <dbReference type="ChEBI" id="CHEBI:15378"/>
        <dbReference type="ChEBI" id="CHEBI:15980"/>
        <dbReference type="ChEBI" id="CHEBI:29032"/>
        <dbReference type="ChEBI" id="CHEBI:30616"/>
        <dbReference type="ChEBI" id="CHEBI:33019"/>
        <dbReference type="ChEBI" id="CHEBI:57966"/>
        <dbReference type="ChEBI" id="CHEBI:456215"/>
        <dbReference type="EC" id="6.3.2.1"/>
    </reaction>
</comment>
<protein>
    <recommendedName>
        <fullName evidence="9">Pantothenate synthetase</fullName>
        <shortName evidence="9">PS</shortName>
        <ecNumber evidence="9">6.3.2.1</ecNumber>
    </recommendedName>
    <alternativeName>
        <fullName evidence="9">Pantoate--beta-alanine ligase</fullName>
    </alternativeName>
    <alternativeName>
        <fullName evidence="9">Pantoate-activating enzyme</fullName>
    </alternativeName>
</protein>
<dbReference type="GO" id="GO:0005829">
    <property type="term" value="C:cytosol"/>
    <property type="evidence" value="ECO:0007669"/>
    <property type="project" value="TreeGrafter"/>
</dbReference>
<organism evidence="10 11">
    <name type="scientific">Bacillus taeanensis</name>
    <dbReference type="NCBI Taxonomy" id="273032"/>
    <lineage>
        <taxon>Bacteria</taxon>
        <taxon>Bacillati</taxon>
        <taxon>Bacillota</taxon>
        <taxon>Bacilli</taxon>
        <taxon>Bacillales</taxon>
        <taxon>Bacillaceae</taxon>
        <taxon>Bacillus</taxon>
    </lineage>
</organism>
<feature type="binding site" evidence="9">
    <location>
        <begin position="30"/>
        <end position="37"/>
    </location>
    <ligand>
        <name>ATP</name>
        <dbReference type="ChEBI" id="CHEBI:30616"/>
    </ligand>
</feature>
<dbReference type="SUPFAM" id="SSF52374">
    <property type="entry name" value="Nucleotidylyl transferase"/>
    <property type="match status" value="1"/>
</dbReference>
<dbReference type="CDD" id="cd00560">
    <property type="entry name" value="PanC"/>
    <property type="match status" value="1"/>
</dbReference>
<dbReference type="GO" id="GO:0015940">
    <property type="term" value="P:pantothenate biosynthetic process"/>
    <property type="evidence" value="ECO:0007669"/>
    <property type="project" value="UniProtKB-UniRule"/>
</dbReference>
<dbReference type="Pfam" id="PF02569">
    <property type="entry name" value="Pantoate_ligase"/>
    <property type="match status" value="1"/>
</dbReference>
<dbReference type="InterPro" id="IPR003721">
    <property type="entry name" value="Pantoate_ligase"/>
</dbReference>
<keyword evidence="11" id="KW-1185">Reference proteome</keyword>
<evidence type="ECO:0000256" key="5">
    <source>
        <dbReference type="ARBA" id="ARBA00022655"/>
    </source>
</evidence>
<dbReference type="OrthoDB" id="9773087at2"/>
<dbReference type="RefSeq" id="WP_113805157.1">
    <property type="nucleotide sequence ID" value="NZ_QOCW01000005.1"/>
</dbReference>
<evidence type="ECO:0000313" key="10">
    <source>
        <dbReference type="EMBL" id="RBW70252.1"/>
    </source>
</evidence>
<evidence type="ECO:0000256" key="2">
    <source>
        <dbReference type="ARBA" id="ARBA00009256"/>
    </source>
</evidence>
<evidence type="ECO:0000256" key="8">
    <source>
        <dbReference type="ARBA" id="ARBA00048258"/>
    </source>
</evidence>
<evidence type="ECO:0000256" key="7">
    <source>
        <dbReference type="ARBA" id="ARBA00022840"/>
    </source>
</evidence>
<keyword evidence="3 9" id="KW-0963">Cytoplasm</keyword>
<feature type="binding site" evidence="9">
    <location>
        <position position="61"/>
    </location>
    <ligand>
        <name>beta-alanine</name>
        <dbReference type="ChEBI" id="CHEBI:57966"/>
    </ligand>
</feature>
<sequence length="282" mass="32310">MKVIQSLQEMQQTILDEKKKGYTVGFVPTMGFLHEGHLSLVERAKKENDLVVMSIFVNPLQFGPNEDFDRYPRNFERDHRLAEQQGVDLLFYPSITAMYPQEMTTEMRAKQRVDVLCGKHRPGHFDGVVTVVMKLFQIVQPTKAYFGMKDAQQVAVIDGLITDYHLPIELIPCPIIREEDGLAKSSRNVNLSEVERKEASHIYQALQRGKELINLGERNSETIKQNLLNYLAENISGEVEYLEILSYPQLREVTEIQNQIIIAVAVKYSTTRLIDNVIITEA</sequence>
<keyword evidence="7 9" id="KW-0067">ATP-binding</keyword>
<comment type="subunit">
    <text evidence="9">Homodimer.</text>
</comment>
<dbReference type="Gene3D" id="3.40.50.620">
    <property type="entry name" value="HUPs"/>
    <property type="match status" value="1"/>
</dbReference>
<evidence type="ECO:0000256" key="3">
    <source>
        <dbReference type="ARBA" id="ARBA00022490"/>
    </source>
</evidence>
<comment type="similarity">
    <text evidence="2 9">Belongs to the pantothenate synthetase family.</text>
</comment>